<keyword evidence="3" id="KW-0597">Phosphoprotein</keyword>
<dbReference type="InterPro" id="IPR036097">
    <property type="entry name" value="HisK_dim/P_sf"/>
</dbReference>
<dbReference type="InterPro" id="IPR004358">
    <property type="entry name" value="Sig_transdc_His_kin-like_C"/>
</dbReference>
<comment type="caution">
    <text evidence="8">The sequence shown here is derived from an EMBL/GenBank/DDBJ whole genome shotgun (WGS) entry which is preliminary data.</text>
</comment>
<keyword evidence="6" id="KW-0902">Two-component regulatory system</keyword>
<feature type="domain" description="Histidine kinase" evidence="7">
    <location>
        <begin position="192"/>
        <end position="406"/>
    </location>
</feature>
<evidence type="ECO:0000256" key="5">
    <source>
        <dbReference type="ARBA" id="ARBA00022777"/>
    </source>
</evidence>
<dbReference type="Gene3D" id="3.30.450.40">
    <property type="match status" value="1"/>
</dbReference>
<dbReference type="Proteomes" id="UP000236434">
    <property type="component" value="Unassembled WGS sequence"/>
</dbReference>
<dbReference type="GO" id="GO:0000155">
    <property type="term" value="F:phosphorelay sensor kinase activity"/>
    <property type="evidence" value="ECO:0007669"/>
    <property type="project" value="InterPro"/>
</dbReference>
<dbReference type="FunFam" id="3.30.565.10:FF:000006">
    <property type="entry name" value="Sensor histidine kinase WalK"/>
    <property type="match status" value="1"/>
</dbReference>
<evidence type="ECO:0000256" key="4">
    <source>
        <dbReference type="ARBA" id="ARBA00022679"/>
    </source>
</evidence>
<dbReference type="EC" id="2.7.13.3" evidence="2"/>
<evidence type="ECO:0000313" key="8">
    <source>
        <dbReference type="EMBL" id="PNR97690.1"/>
    </source>
</evidence>
<dbReference type="PROSITE" id="PS50109">
    <property type="entry name" value="HIS_KIN"/>
    <property type="match status" value="1"/>
</dbReference>
<dbReference type="PANTHER" id="PTHR43711:SF1">
    <property type="entry name" value="HISTIDINE KINASE 1"/>
    <property type="match status" value="1"/>
</dbReference>
<dbReference type="RefSeq" id="WP_103066527.1">
    <property type="nucleotide sequence ID" value="NZ_AZRL01000004.1"/>
</dbReference>
<dbReference type="Gene3D" id="3.30.565.10">
    <property type="entry name" value="Histidine kinase-like ATPase, C-terminal domain"/>
    <property type="match status" value="1"/>
</dbReference>
<protein>
    <recommendedName>
        <fullName evidence="2">histidine kinase</fullName>
        <ecNumber evidence="2">2.7.13.3</ecNumber>
    </recommendedName>
</protein>
<dbReference type="InterPro" id="IPR050736">
    <property type="entry name" value="Sensor_HK_Regulatory"/>
</dbReference>
<dbReference type="SUPFAM" id="SSF55874">
    <property type="entry name" value="ATPase domain of HSP90 chaperone/DNA topoisomerase II/histidine kinase"/>
    <property type="match status" value="1"/>
</dbReference>
<name>A0A2K1P4H3_9BACT</name>
<dbReference type="InterPro" id="IPR029016">
    <property type="entry name" value="GAF-like_dom_sf"/>
</dbReference>
<dbReference type="SUPFAM" id="SSF47384">
    <property type="entry name" value="Homodimeric domain of signal transducing histidine kinase"/>
    <property type="match status" value="1"/>
</dbReference>
<keyword evidence="4" id="KW-0808">Transferase</keyword>
<dbReference type="Pfam" id="PF00512">
    <property type="entry name" value="HisKA"/>
    <property type="match status" value="1"/>
</dbReference>
<reference evidence="8 9" key="1">
    <citation type="submission" date="2013-12" db="EMBL/GenBank/DDBJ databases">
        <title>Comparative genomics of Petrotoga isolates.</title>
        <authorList>
            <person name="Nesbo C.L."/>
            <person name="Charchuk R."/>
            <person name="Chow K."/>
        </authorList>
    </citation>
    <scope>NUCLEOTIDE SEQUENCE [LARGE SCALE GENOMIC DNA]</scope>
    <source>
        <strain evidence="8 9">DSM 13574</strain>
    </source>
</reference>
<dbReference type="OrthoDB" id="9790669at2"/>
<dbReference type="InterPro" id="IPR005467">
    <property type="entry name" value="His_kinase_dom"/>
</dbReference>
<dbReference type="Gene3D" id="1.10.287.130">
    <property type="match status" value="1"/>
</dbReference>
<dbReference type="AlphaFoldDB" id="A0A2K1P4H3"/>
<dbReference type="SUPFAM" id="SSF55781">
    <property type="entry name" value="GAF domain-like"/>
    <property type="match status" value="1"/>
</dbReference>
<dbReference type="InterPro" id="IPR003661">
    <property type="entry name" value="HisK_dim/P_dom"/>
</dbReference>
<evidence type="ECO:0000256" key="1">
    <source>
        <dbReference type="ARBA" id="ARBA00000085"/>
    </source>
</evidence>
<dbReference type="InterPro" id="IPR036890">
    <property type="entry name" value="HATPase_C_sf"/>
</dbReference>
<dbReference type="Pfam" id="PF02518">
    <property type="entry name" value="HATPase_c"/>
    <property type="match status" value="1"/>
</dbReference>
<dbReference type="InterPro" id="IPR003594">
    <property type="entry name" value="HATPase_dom"/>
</dbReference>
<evidence type="ECO:0000256" key="2">
    <source>
        <dbReference type="ARBA" id="ARBA00012438"/>
    </source>
</evidence>
<evidence type="ECO:0000313" key="9">
    <source>
        <dbReference type="Proteomes" id="UP000236434"/>
    </source>
</evidence>
<comment type="catalytic activity">
    <reaction evidence="1">
        <text>ATP + protein L-histidine = ADP + protein N-phospho-L-histidine.</text>
        <dbReference type="EC" id="2.7.13.3"/>
    </reaction>
</comment>
<sequence length="413" mass="47221">MQKEVENGFFMETFQEMVDLLQEINWDESEKDFLTKLLKIAIKIIPEAEYGSIWLIRGALYEAIVGIGYDQDLIKKMVVPFNESYVSLHMDRDLIEVQNILDYNSPETDLYKISKKLHKETNQMVTLISALKNKDSVIGHIYIDSFHVDSFDDYSKKMLRMFSNLASIFLTLKILRDSEKETIETNSNYLSFISHELRTPLTSIIGFAETILNNEDLEKDEMKSIVKKMLFSAKHMNSLLDDISTFNKLNREKRLNLEKLNLKKLLYEVLSMLEPTASPDVEINLNFPVDIPVDIETDETKLNQILVNVIGNAMKYTTEGSINILVGYENHTKHFVIEVKDTGPGIPEDKLKDIFRPFFRVSKDKPGSGLGLAIVKKNLEMLKGSVEVNSKLGEGTTFVIKIPQSISSIVNKC</sequence>
<dbReference type="SMART" id="SM00388">
    <property type="entry name" value="HisKA"/>
    <property type="match status" value="1"/>
</dbReference>
<gene>
    <name evidence="8" type="ORF">X929_02885</name>
</gene>
<dbReference type="EMBL" id="AZRL01000004">
    <property type="protein sequence ID" value="PNR97690.1"/>
    <property type="molecule type" value="Genomic_DNA"/>
</dbReference>
<dbReference type="CDD" id="cd00082">
    <property type="entry name" value="HisKA"/>
    <property type="match status" value="1"/>
</dbReference>
<evidence type="ECO:0000256" key="3">
    <source>
        <dbReference type="ARBA" id="ARBA00022553"/>
    </source>
</evidence>
<dbReference type="PANTHER" id="PTHR43711">
    <property type="entry name" value="TWO-COMPONENT HISTIDINE KINASE"/>
    <property type="match status" value="1"/>
</dbReference>
<dbReference type="PRINTS" id="PR00344">
    <property type="entry name" value="BCTRLSENSOR"/>
</dbReference>
<accession>A0A2K1P4H3</accession>
<keyword evidence="5 8" id="KW-0418">Kinase</keyword>
<evidence type="ECO:0000256" key="6">
    <source>
        <dbReference type="ARBA" id="ARBA00023012"/>
    </source>
</evidence>
<proteinExistence type="predicted"/>
<dbReference type="SMART" id="SM00387">
    <property type="entry name" value="HATPase_c"/>
    <property type="match status" value="1"/>
</dbReference>
<evidence type="ECO:0000259" key="7">
    <source>
        <dbReference type="PROSITE" id="PS50109"/>
    </source>
</evidence>
<organism evidence="8 9">
    <name type="scientific">Petrotoga olearia DSM 13574</name>
    <dbReference type="NCBI Taxonomy" id="1122955"/>
    <lineage>
        <taxon>Bacteria</taxon>
        <taxon>Thermotogati</taxon>
        <taxon>Thermotogota</taxon>
        <taxon>Thermotogae</taxon>
        <taxon>Petrotogales</taxon>
        <taxon>Petrotogaceae</taxon>
        <taxon>Petrotoga</taxon>
    </lineage>
</organism>